<keyword evidence="1" id="KW-0678">Repressor</keyword>
<sequence>MWHEERHQRIRSLLKAFGQVSVDRFTSDLGVSRETIRRDLLKLEAMGEVLRVHGGAVLAGNEPPIGVRATTRVKEKQLIAKKIAALVESGQTVFLDSGSTMSAVAEALAGLINLTVVTNSVDVARKIAGPTGDRNNNHVQLLGGRFHGELSSNYGPGTIAEIQRYQAHLAILSPVGVDTEYGASSFLLDESEIARAMNANALRTVIAADHSKIGVRSRIGYCPLKDIDVLVTDRAAVKIKAMKAISRHVGKVIYA</sequence>
<evidence type="ECO:0000256" key="1">
    <source>
        <dbReference type="ARBA" id="ARBA00022491"/>
    </source>
</evidence>
<evidence type="ECO:0000313" key="7">
    <source>
        <dbReference type="Proteomes" id="UP000198725"/>
    </source>
</evidence>
<dbReference type="PROSITE" id="PS51000">
    <property type="entry name" value="HTH_DEOR_2"/>
    <property type="match status" value="1"/>
</dbReference>
<name>A0A1I3Z7W8_9GAMM</name>
<evidence type="ECO:0000256" key="4">
    <source>
        <dbReference type="ARBA" id="ARBA00023163"/>
    </source>
</evidence>
<dbReference type="SUPFAM" id="SSF46785">
    <property type="entry name" value="Winged helix' DNA-binding domain"/>
    <property type="match status" value="1"/>
</dbReference>
<evidence type="ECO:0000313" key="6">
    <source>
        <dbReference type="EMBL" id="SFK39771.1"/>
    </source>
</evidence>
<keyword evidence="7" id="KW-1185">Reference proteome</keyword>
<proteinExistence type="predicted"/>
<dbReference type="GO" id="GO:0003677">
    <property type="term" value="F:DNA binding"/>
    <property type="evidence" value="ECO:0007669"/>
    <property type="project" value="UniProtKB-KW"/>
</dbReference>
<dbReference type="PRINTS" id="PR00037">
    <property type="entry name" value="HTHLACR"/>
</dbReference>
<keyword evidence="3 6" id="KW-0238">DNA-binding</keyword>
<protein>
    <submittedName>
        <fullName evidence="6">DNA-binding transcriptional regulator of sugar metabolism, DeoR/GlpR family</fullName>
    </submittedName>
</protein>
<dbReference type="InterPro" id="IPR014036">
    <property type="entry name" value="DeoR-like_C"/>
</dbReference>
<dbReference type="PANTHER" id="PTHR30363:SF4">
    <property type="entry name" value="GLYCEROL-3-PHOSPHATE REGULON REPRESSOR"/>
    <property type="match status" value="1"/>
</dbReference>
<dbReference type="InterPro" id="IPR037171">
    <property type="entry name" value="NagB/RpiA_transferase-like"/>
</dbReference>
<dbReference type="InterPro" id="IPR018356">
    <property type="entry name" value="Tscrpt_reg_HTH_DeoR_CS"/>
</dbReference>
<dbReference type="PANTHER" id="PTHR30363">
    <property type="entry name" value="HTH-TYPE TRANSCRIPTIONAL REGULATOR SRLR-RELATED"/>
    <property type="match status" value="1"/>
</dbReference>
<dbReference type="SMART" id="SM00420">
    <property type="entry name" value="HTH_DEOR"/>
    <property type="match status" value="1"/>
</dbReference>
<dbReference type="PROSITE" id="PS00894">
    <property type="entry name" value="HTH_DEOR_1"/>
    <property type="match status" value="1"/>
</dbReference>
<evidence type="ECO:0000256" key="2">
    <source>
        <dbReference type="ARBA" id="ARBA00023015"/>
    </source>
</evidence>
<keyword evidence="4" id="KW-0804">Transcription</keyword>
<organism evidence="6 7">
    <name type="scientific">Rhodanobacter glycinis</name>
    <dbReference type="NCBI Taxonomy" id="582702"/>
    <lineage>
        <taxon>Bacteria</taxon>
        <taxon>Pseudomonadati</taxon>
        <taxon>Pseudomonadota</taxon>
        <taxon>Gammaproteobacteria</taxon>
        <taxon>Lysobacterales</taxon>
        <taxon>Rhodanobacteraceae</taxon>
        <taxon>Rhodanobacter</taxon>
    </lineage>
</organism>
<dbReference type="InterPro" id="IPR001034">
    <property type="entry name" value="DeoR_HTH"/>
</dbReference>
<evidence type="ECO:0000256" key="3">
    <source>
        <dbReference type="ARBA" id="ARBA00023125"/>
    </source>
</evidence>
<dbReference type="Pfam" id="PF00455">
    <property type="entry name" value="DeoRC"/>
    <property type="match status" value="1"/>
</dbReference>
<dbReference type="Proteomes" id="UP000198725">
    <property type="component" value="Unassembled WGS sequence"/>
</dbReference>
<dbReference type="Gene3D" id="1.10.10.10">
    <property type="entry name" value="Winged helix-like DNA-binding domain superfamily/Winged helix DNA-binding domain"/>
    <property type="match status" value="1"/>
</dbReference>
<keyword evidence="2" id="KW-0805">Transcription regulation</keyword>
<dbReference type="AlphaFoldDB" id="A0A1I3Z7W8"/>
<dbReference type="SUPFAM" id="SSF100950">
    <property type="entry name" value="NagB/RpiA/CoA transferase-like"/>
    <property type="match status" value="1"/>
</dbReference>
<dbReference type="Gene3D" id="3.40.50.1360">
    <property type="match status" value="1"/>
</dbReference>
<evidence type="ECO:0000259" key="5">
    <source>
        <dbReference type="PROSITE" id="PS51000"/>
    </source>
</evidence>
<dbReference type="EMBL" id="FOSR01000002">
    <property type="protein sequence ID" value="SFK39771.1"/>
    <property type="molecule type" value="Genomic_DNA"/>
</dbReference>
<reference evidence="7" key="1">
    <citation type="submission" date="2016-10" db="EMBL/GenBank/DDBJ databases">
        <authorList>
            <person name="Varghese N."/>
            <person name="Submissions S."/>
        </authorList>
    </citation>
    <scope>NUCLEOTIDE SEQUENCE [LARGE SCALE GENOMIC DNA]</scope>
    <source>
        <strain evidence="7">MO64</strain>
    </source>
</reference>
<dbReference type="InterPro" id="IPR036388">
    <property type="entry name" value="WH-like_DNA-bd_sf"/>
</dbReference>
<dbReference type="Pfam" id="PF08220">
    <property type="entry name" value="HTH_DeoR"/>
    <property type="match status" value="1"/>
</dbReference>
<gene>
    <name evidence="6" type="ORF">SAMN05192579_102238</name>
</gene>
<dbReference type="GO" id="GO:0003700">
    <property type="term" value="F:DNA-binding transcription factor activity"/>
    <property type="evidence" value="ECO:0007669"/>
    <property type="project" value="InterPro"/>
</dbReference>
<dbReference type="InterPro" id="IPR036390">
    <property type="entry name" value="WH_DNA-bd_sf"/>
</dbReference>
<accession>A0A1I3Z7W8</accession>
<feature type="domain" description="HTH deoR-type" evidence="5">
    <location>
        <begin position="3"/>
        <end position="58"/>
    </location>
</feature>
<dbReference type="SMART" id="SM01134">
    <property type="entry name" value="DeoRC"/>
    <property type="match status" value="1"/>
</dbReference>
<dbReference type="RefSeq" id="WP_092701581.1">
    <property type="nucleotide sequence ID" value="NZ_FOSR01000002.1"/>
</dbReference>
<dbReference type="InterPro" id="IPR050313">
    <property type="entry name" value="Carb_Metab_HTH_regulators"/>
</dbReference>